<dbReference type="GO" id="GO:0016787">
    <property type="term" value="F:hydrolase activity"/>
    <property type="evidence" value="ECO:0007669"/>
    <property type="project" value="UniProtKB-KW"/>
</dbReference>
<dbReference type="RefSeq" id="WP_077811767.1">
    <property type="nucleotide sequence ID" value="NZ_CP014692.1"/>
</dbReference>
<dbReference type="PANTHER" id="PTHR48081:SF6">
    <property type="entry name" value="PEPTIDASE S9 PROLYL OLIGOPEPTIDASE CATALYTIC DOMAIN-CONTAINING PROTEIN"/>
    <property type="match status" value="1"/>
</dbReference>
<evidence type="ECO:0000259" key="2">
    <source>
        <dbReference type="Pfam" id="PF20434"/>
    </source>
</evidence>
<dbReference type="InterPro" id="IPR029058">
    <property type="entry name" value="AB_hydrolase_fold"/>
</dbReference>
<evidence type="ECO:0000313" key="3">
    <source>
        <dbReference type="EMBL" id="AQS83729.1"/>
    </source>
</evidence>
<evidence type="ECO:0000256" key="1">
    <source>
        <dbReference type="ARBA" id="ARBA00022801"/>
    </source>
</evidence>
<dbReference type="AlphaFoldDB" id="A0A1U9KDC0"/>
<dbReference type="InterPro" id="IPR050300">
    <property type="entry name" value="GDXG_lipolytic_enzyme"/>
</dbReference>
<keyword evidence="4" id="KW-1185">Reference proteome</keyword>
<gene>
    <name evidence="3" type="ORF">A0U92_01910</name>
</gene>
<name>A0A1U9KDC0_ACEAC</name>
<accession>A0A1U9KDC0</accession>
<dbReference type="Gene3D" id="3.40.50.1820">
    <property type="entry name" value="alpha/beta hydrolase"/>
    <property type="match status" value="1"/>
</dbReference>
<dbReference type="OrthoDB" id="9771666at2"/>
<proteinExistence type="predicted"/>
<dbReference type="Proteomes" id="UP000188937">
    <property type="component" value="Chromosome"/>
</dbReference>
<protein>
    <submittedName>
        <fullName evidence="3">Pectin acetylesterase</fullName>
    </submittedName>
</protein>
<dbReference type="InterPro" id="IPR049492">
    <property type="entry name" value="BD-FAE-like_dom"/>
</dbReference>
<sequence length="328" mass="36096">MLLKRRLFTLNAAATLTAPFLTRCSRASYDFHSGAAGYPEEALPEDDLHIPLWDGMPPDGGGPQGMPRLSPHGALTNIATPTLSVHRPERPNGAAIIVAGGGGYRYIQIRKEGVLPAQWLTSLGITAFVLLYRLPGEHWKDGHLAPFQDAQRAIRLVRGHAKAFGIDPSRIGALGFSAGGHLMGTCAIRPEWKTYQPVDMYDTMSATLALSLLAYPVVTLEPPYQHTATRRMLIGDHPTEQDSIDWSMQTYVKRGDPPFFLVQAADDRIASAENTAILEKSCQDNNVDVVRHLFRNGGHGFGLGRPGTDTAVWPEMAHEWMRQKHFIS</sequence>
<dbReference type="EMBL" id="CP014692">
    <property type="protein sequence ID" value="AQS83729.1"/>
    <property type="molecule type" value="Genomic_DNA"/>
</dbReference>
<dbReference type="SUPFAM" id="SSF53474">
    <property type="entry name" value="alpha/beta-Hydrolases"/>
    <property type="match status" value="1"/>
</dbReference>
<keyword evidence="1" id="KW-0378">Hydrolase</keyword>
<dbReference type="PANTHER" id="PTHR48081">
    <property type="entry name" value="AB HYDROLASE SUPERFAMILY PROTEIN C4A8.06C"/>
    <property type="match status" value="1"/>
</dbReference>
<dbReference type="STRING" id="435.A0U92_01910"/>
<dbReference type="KEGG" id="aace:A0U92_01910"/>
<evidence type="ECO:0000313" key="4">
    <source>
        <dbReference type="Proteomes" id="UP000188937"/>
    </source>
</evidence>
<reference evidence="3 4" key="1">
    <citation type="submission" date="2016-03" db="EMBL/GenBank/DDBJ databases">
        <title>Acetic acid bacteria sequencing.</title>
        <authorList>
            <person name="Brandt J."/>
            <person name="Jakob F."/>
            <person name="Vogel R.F."/>
        </authorList>
    </citation>
    <scope>NUCLEOTIDE SEQUENCE [LARGE SCALE GENOMIC DNA]</scope>
    <source>
        <strain evidence="3 4">TMW2.1153</strain>
    </source>
</reference>
<organism evidence="3 4">
    <name type="scientific">Acetobacter aceti</name>
    <dbReference type="NCBI Taxonomy" id="435"/>
    <lineage>
        <taxon>Bacteria</taxon>
        <taxon>Pseudomonadati</taxon>
        <taxon>Pseudomonadota</taxon>
        <taxon>Alphaproteobacteria</taxon>
        <taxon>Acetobacterales</taxon>
        <taxon>Acetobacteraceae</taxon>
        <taxon>Acetobacter</taxon>
        <taxon>Acetobacter subgen. Acetobacter</taxon>
    </lineage>
</organism>
<dbReference type="Pfam" id="PF20434">
    <property type="entry name" value="BD-FAE"/>
    <property type="match status" value="1"/>
</dbReference>
<feature type="domain" description="BD-FAE-like" evidence="2">
    <location>
        <begin position="97"/>
        <end position="280"/>
    </location>
</feature>